<accession>A0AAP0H8P5</accession>
<feature type="transmembrane region" description="Helical" evidence="1">
    <location>
        <begin position="46"/>
        <end position="69"/>
    </location>
</feature>
<sequence length="257" mass="29002">MAVRSTMASTGITVRTLVWLFGCVGFSGFVYVFVMDRYSSCFDLQNRWLMVEDVSFFINLGVIATWVFYKESSWVVASILTVLLTVFASVATCIYVITQFLKLSPEEFSRDPLYFVLVTHNKRDDMGHKRGLSVITVKVIFSALGCLLLGSFMYLLIVDGSPFHAKVFSSCMIGTLLDFYATVAVLSLWIVYKESSWISAFFWILLLVCFGGIATCAYIVRELLYLSPQQPVSLIIFNNTHRDLFSSEPLLVDHANV</sequence>
<protein>
    <recommendedName>
        <fullName evidence="4">Transmembrane protein</fullName>
    </recommendedName>
</protein>
<gene>
    <name evidence="2" type="ORF">SSX86_005631</name>
</gene>
<organism evidence="2 3">
    <name type="scientific">Deinandra increscens subsp. villosa</name>
    <dbReference type="NCBI Taxonomy" id="3103831"/>
    <lineage>
        <taxon>Eukaryota</taxon>
        <taxon>Viridiplantae</taxon>
        <taxon>Streptophyta</taxon>
        <taxon>Embryophyta</taxon>
        <taxon>Tracheophyta</taxon>
        <taxon>Spermatophyta</taxon>
        <taxon>Magnoliopsida</taxon>
        <taxon>eudicotyledons</taxon>
        <taxon>Gunneridae</taxon>
        <taxon>Pentapetalae</taxon>
        <taxon>asterids</taxon>
        <taxon>campanulids</taxon>
        <taxon>Asterales</taxon>
        <taxon>Asteraceae</taxon>
        <taxon>Asteroideae</taxon>
        <taxon>Heliantheae alliance</taxon>
        <taxon>Madieae</taxon>
        <taxon>Madiinae</taxon>
        <taxon>Deinandra</taxon>
    </lineage>
</organism>
<name>A0AAP0H8P5_9ASTR</name>
<feature type="transmembrane region" description="Helical" evidence="1">
    <location>
        <begin position="167"/>
        <end position="191"/>
    </location>
</feature>
<keyword evidence="1" id="KW-0472">Membrane</keyword>
<evidence type="ECO:0000256" key="1">
    <source>
        <dbReference type="SAM" id="Phobius"/>
    </source>
</evidence>
<feature type="transmembrane region" description="Helical" evidence="1">
    <location>
        <begin position="198"/>
        <end position="220"/>
    </location>
</feature>
<keyword evidence="3" id="KW-1185">Reference proteome</keyword>
<dbReference type="InterPro" id="IPR009943">
    <property type="entry name" value="DUF1475"/>
</dbReference>
<evidence type="ECO:0000313" key="2">
    <source>
        <dbReference type="EMBL" id="KAK9077294.1"/>
    </source>
</evidence>
<reference evidence="2 3" key="1">
    <citation type="submission" date="2024-04" db="EMBL/GenBank/DDBJ databases">
        <title>The reference genome of an endangered Asteraceae, Deinandra increscens subsp. villosa, native to the Central Coast of California.</title>
        <authorList>
            <person name="Guilliams M."/>
            <person name="Hasenstab-Lehman K."/>
            <person name="Meyer R."/>
            <person name="Mcevoy S."/>
        </authorList>
    </citation>
    <scope>NUCLEOTIDE SEQUENCE [LARGE SCALE GENOMIC DNA]</scope>
    <source>
        <tissue evidence="2">Leaf</tissue>
    </source>
</reference>
<dbReference type="PANTHER" id="PTHR36318">
    <property type="entry name" value="OS06G0581300 PROTEIN"/>
    <property type="match status" value="1"/>
</dbReference>
<keyword evidence="1" id="KW-0812">Transmembrane</keyword>
<feature type="transmembrane region" description="Helical" evidence="1">
    <location>
        <begin position="12"/>
        <end position="34"/>
    </location>
</feature>
<keyword evidence="1" id="KW-1133">Transmembrane helix</keyword>
<dbReference type="Proteomes" id="UP001408789">
    <property type="component" value="Unassembled WGS sequence"/>
</dbReference>
<dbReference type="AlphaFoldDB" id="A0AAP0H8P5"/>
<evidence type="ECO:0000313" key="3">
    <source>
        <dbReference type="Proteomes" id="UP001408789"/>
    </source>
</evidence>
<dbReference type="EMBL" id="JBCNJP010000007">
    <property type="protein sequence ID" value="KAK9077294.1"/>
    <property type="molecule type" value="Genomic_DNA"/>
</dbReference>
<comment type="caution">
    <text evidence="2">The sequence shown here is derived from an EMBL/GenBank/DDBJ whole genome shotgun (WGS) entry which is preliminary data.</text>
</comment>
<dbReference type="Pfam" id="PF07343">
    <property type="entry name" value="DUF1475"/>
    <property type="match status" value="1"/>
</dbReference>
<proteinExistence type="predicted"/>
<feature type="transmembrane region" description="Helical" evidence="1">
    <location>
        <begin position="75"/>
        <end position="97"/>
    </location>
</feature>
<feature type="transmembrane region" description="Helical" evidence="1">
    <location>
        <begin position="132"/>
        <end position="155"/>
    </location>
</feature>
<evidence type="ECO:0008006" key="4">
    <source>
        <dbReference type="Google" id="ProtNLM"/>
    </source>
</evidence>
<dbReference type="PANTHER" id="PTHR36318:SF3">
    <property type="entry name" value="OS06G0581300 PROTEIN"/>
    <property type="match status" value="1"/>
</dbReference>